<evidence type="ECO:0008006" key="5">
    <source>
        <dbReference type="Google" id="ProtNLM"/>
    </source>
</evidence>
<organism evidence="3 4">
    <name type="scientific">Legionella resiliens</name>
    <dbReference type="NCBI Taxonomy" id="2905958"/>
    <lineage>
        <taxon>Bacteria</taxon>
        <taxon>Pseudomonadati</taxon>
        <taxon>Pseudomonadota</taxon>
        <taxon>Gammaproteobacteria</taxon>
        <taxon>Legionellales</taxon>
        <taxon>Legionellaceae</taxon>
        <taxon>Legionella</taxon>
    </lineage>
</organism>
<name>A0ABS8X1P9_9GAMM</name>
<keyword evidence="2" id="KW-1133">Transmembrane helix</keyword>
<feature type="compositionally biased region" description="Basic and acidic residues" evidence="1">
    <location>
        <begin position="205"/>
        <end position="217"/>
    </location>
</feature>
<comment type="caution">
    <text evidence="3">The sequence shown here is derived from an EMBL/GenBank/DDBJ whole genome shotgun (WGS) entry which is preliminary data.</text>
</comment>
<evidence type="ECO:0000313" key="3">
    <source>
        <dbReference type="EMBL" id="MCE3531360.1"/>
    </source>
</evidence>
<keyword evidence="4" id="KW-1185">Reference proteome</keyword>
<dbReference type="RefSeq" id="WP_182351285.1">
    <property type="nucleotide sequence ID" value="NZ_JAJSPM010000001.1"/>
</dbReference>
<dbReference type="Proteomes" id="UP001320170">
    <property type="component" value="Unassembled WGS sequence"/>
</dbReference>
<evidence type="ECO:0000313" key="4">
    <source>
        <dbReference type="Proteomes" id="UP001320170"/>
    </source>
</evidence>
<evidence type="ECO:0000256" key="1">
    <source>
        <dbReference type="SAM" id="MobiDB-lite"/>
    </source>
</evidence>
<feature type="transmembrane region" description="Helical" evidence="2">
    <location>
        <begin position="106"/>
        <end position="124"/>
    </location>
</feature>
<feature type="transmembrane region" description="Helical" evidence="2">
    <location>
        <begin position="131"/>
        <end position="153"/>
    </location>
</feature>
<feature type="compositionally biased region" description="Polar residues" evidence="1">
    <location>
        <begin position="251"/>
        <end position="264"/>
    </location>
</feature>
<keyword evidence="2" id="KW-0812">Transmembrane</keyword>
<feature type="transmembrane region" description="Helical" evidence="2">
    <location>
        <begin position="80"/>
        <end position="100"/>
    </location>
</feature>
<accession>A0ABS8X1P9</accession>
<keyword evidence="2" id="KW-0472">Membrane</keyword>
<gene>
    <name evidence="3" type="ORF">LXO92_03080</name>
</gene>
<feature type="compositionally biased region" description="Polar residues" evidence="1">
    <location>
        <begin position="194"/>
        <end position="203"/>
    </location>
</feature>
<reference evidence="3 4" key="1">
    <citation type="journal article" date="2024" name="Pathogens">
        <title>Characterization of a Novel Species of Legionella Isolated from a Healthcare Facility: Legionella resiliens sp. nov.</title>
        <authorList>
            <person name="Cristino S."/>
            <person name="Pascale M.R."/>
            <person name="Marino F."/>
            <person name="Derelitto C."/>
            <person name="Salaris S."/>
            <person name="Orsini M."/>
            <person name="Squarzoni S."/>
            <person name="Grottola A."/>
            <person name="Girolamini L."/>
        </authorList>
    </citation>
    <scope>NUCLEOTIDE SEQUENCE [LARGE SCALE GENOMIC DNA]</scope>
    <source>
        <strain evidence="3 4">8cVS16</strain>
    </source>
</reference>
<sequence>MKFKQVMNTIFELPANAFTGLTNLVLGSTVKVKGRDGVERVKEDLDGNPVTTRGLVGYLADGIKTVSRATADFLSNHKKAIATAAWISLLAAGAVALTLFLWPAALAAVATFSIGGLSIAAIAGASTVAQIGLAAGLAAAAASVATYVTAGLVNGFKWLAECCKGLRASSKKTGSKGTDLLIEEDEDFGKGLGTTFSSSNPYSSKDLRTTKREETGLENRSGTVVPMKREDEVTQFPSPLKTAKKEETPVVDTSNTIRLSGSNP</sequence>
<protein>
    <recommendedName>
        <fullName evidence="5">Transmembrane protein</fullName>
    </recommendedName>
</protein>
<dbReference type="EMBL" id="JAJTND010000001">
    <property type="protein sequence ID" value="MCE3531360.1"/>
    <property type="molecule type" value="Genomic_DNA"/>
</dbReference>
<feature type="region of interest" description="Disordered" evidence="1">
    <location>
        <begin position="193"/>
        <end position="264"/>
    </location>
</feature>
<evidence type="ECO:0000256" key="2">
    <source>
        <dbReference type="SAM" id="Phobius"/>
    </source>
</evidence>
<proteinExistence type="predicted"/>